<gene>
    <name evidence="3" type="ORF">ILEXP_LOCUS3148</name>
</gene>
<feature type="domain" description="Cupin-like" evidence="2">
    <location>
        <begin position="19"/>
        <end position="209"/>
    </location>
</feature>
<organism evidence="3 4">
    <name type="scientific">Ilex paraguariensis</name>
    <name type="common">yerba mate</name>
    <dbReference type="NCBI Taxonomy" id="185542"/>
    <lineage>
        <taxon>Eukaryota</taxon>
        <taxon>Viridiplantae</taxon>
        <taxon>Streptophyta</taxon>
        <taxon>Embryophyta</taxon>
        <taxon>Tracheophyta</taxon>
        <taxon>Spermatophyta</taxon>
        <taxon>Magnoliopsida</taxon>
        <taxon>eudicotyledons</taxon>
        <taxon>Gunneridae</taxon>
        <taxon>Pentapetalae</taxon>
        <taxon>asterids</taxon>
        <taxon>campanulids</taxon>
        <taxon>Aquifoliales</taxon>
        <taxon>Aquifoliaceae</taxon>
        <taxon>Ilex</taxon>
    </lineage>
</organism>
<evidence type="ECO:0000313" key="3">
    <source>
        <dbReference type="EMBL" id="CAK9136173.1"/>
    </source>
</evidence>
<dbReference type="EMBL" id="CAUOFW020000738">
    <property type="protein sequence ID" value="CAK9136173.1"/>
    <property type="molecule type" value="Genomic_DNA"/>
</dbReference>
<reference evidence="3 4" key="1">
    <citation type="submission" date="2024-02" db="EMBL/GenBank/DDBJ databases">
        <authorList>
            <person name="Vignale AGUSTIN F."/>
            <person name="Sosa J E."/>
            <person name="Modenutti C."/>
        </authorList>
    </citation>
    <scope>NUCLEOTIDE SEQUENCE [LARGE SCALE GENOMIC DNA]</scope>
</reference>
<comment type="caution">
    <text evidence="3">The sequence shown here is derived from an EMBL/GenBank/DDBJ whole genome shotgun (WGS) entry which is preliminary data.</text>
</comment>
<dbReference type="InterPro" id="IPR041667">
    <property type="entry name" value="Cupin_8"/>
</dbReference>
<dbReference type="SUPFAM" id="SSF51197">
    <property type="entry name" value="Clavaminate synthase-like"/>
    <property type="match status" value="1"/>
</dbReference>
<accession>A0ABC8QTV8</accession>
<comment type="similarity">
    <text evidence="1">Belongs to the JARID1 histone demethylase family.</text>
</comment>
<dbReference type="AlphaFoldDB" id="A0ABC8QTV8"/>
<dbReference type="PANTHER" id="PTHR12461">
    <property type="entry name" value="HYPOXIA-INDUCIBLE FACTOR 1 ALPHA INHIBITOR-RELATED"/>
    <property type="match status" value="1"/>
</dbReference>
<proteinExistence type="inferred from homology"/>
<dbReference type="Gene3D" id="2.60.120.650">
    <property type="entry name" value="Cupin"/>
    <property type="match status" value="1"/>
</dbReference>
<dbReference type="Proteomes" id="UP001642360">
    <property type="component" value="Unassembled WGS sequence"/>
</dbReference>
<keyword evidence="4" id="KW-1185">Reference proteome</keyword>
<protein>
    <recommendedName>
        <fullName evidence="2">Cupin-like domain-containing protein</fullName>
    </recommendedName>
</protein>
<evidence type="ECO:0000313" key="4">
    <source>
        <dbReference type="Proteomes" id="UP001642360"/>
    </source>
</evidence>
<evidence type="ECO:0000256" key="1">
    <source>
        <dbReference type="ARBA" id="ARBA00006801"/>
    </source>
</evidence>
<sequence length="212" mass="23985">MEEESLRIRRYEEIPSVEEFSSQIEPKNVPAVFSGCIKNWKAFCNWNPSNGGLDYLEERVGSSTVEAMLSKSAPVFDGAIRNHERVPLPFSTFIGYCWEIFQNQDNDICLESERHGLAGSNIDHGGLLSGNAHQQLYLAQVPIMNVENEERNQLERLREDIETPACLKAKSIVSVNLWMNSAQARSSTHYDPHHNLLCLVTGSKKGLLFLNY</sequence>
<evidence type="ECO:0000259" key="2">
    <source>
        <dbReference type="Pfam" id="PF13621"/>
    </source>
</evidence>
<dbReference type="Pfam" id="PF13621">
    <property type="entry name" value="Cupin_8"/>
    <property type="match status" value="1"/>
</dbReference>
<name>A0ABC8QTV8_9AQUA</name>
<dbReference type="PANTHER" id="PTHR12461:SF102">
    <property type="entry name" value="LYSINE-SPECIFIC DEMETHYLASE JMJ31"/>
    <property type="match status" value="1"/>
</dbReference>